<reference evidence="3" key="1">
    <citation type="journal article" date="2021" name="Int. J. Syst. Evol. Microbiol.">
        <title>Actinocatenispora comari sp. nov., an endophytic actinomycete isolated from aerial parts of Comarum salesowianum.</title>
        <authorList>
            <person name="Oyunbileg N."/>
            <person name="Iizaka Y."/>
            <person name="Hamada M."/>
            <person name="Davaapurev B.O."/>
            <person name="Fukumoto A."/>
            <person name="Tsetseg B."/>
            <person name="Kato F."/>
            <person name="Tamura T."/>
            <person name="Batkhuu J."/>
            <person name="Anzai Y."/>
        </authorList>
    </citation>
    <scope>NUCLEOTIDE SEQUENCE [LARGE SCALE GENOMIC DNA]</scope>
    <source>
        <strain evidence="3">NUM-2625</strain>
    </source>
</reference>
<evidence type="ECO:0000313" key="2">
    <source>
        <dbReference type="EMBL" id="GIL25782.1"/>
    </source>
</evidence>
<name>A0A8J4A9U7_9ACTN</name>
<accession>A0A8J4A9U7</accession>
<feature type="compositionally biased region" description="Basic residues" evidence="1">
    <location>
        <begin position="18"/>
        <end position="27"/>
    </location>
</feature>
<evidence type="ECO:0000313" key="3">
    <source>
        <dbReference type="Proteomes" id="UP000614996"/>
    </source>
</evidence>
<feature type="region of interest" description="Disordered" evidence="1">
    <location>
        <begin position="1"/>
        <end position="96"/>
    </location>
</feature>
<dbReference type="AlphaFoldDB" id="A0A8J4A9U7"/>
<sequence length="175" mass="18896">MAVQLRVRYRPDPAGPSKRPRRHRRPPTVRTVPVATGPNGTGPVHVVPVGAGAGQRPEPAVTPPGAATAHRFRAVPLSPGLSPGTRRPEATRWPGPLGRLEISRRLGTPHRLAAVRGVAIARRFDIARRFGVVRRLAVTRRLGVVRGPAADQAAAVLRPRDRRIVPPHQRTPSPS</sequence>
<organism evidence="2 3">
    <name type="scientific">Actinocatenispora comari</name>
    <dbReference type="NCBI Taxonomy" id="2807577"/>
    <lineage>
        <taxon>Bacteria</taxon>
        <taxon>Bacillati</taxon>
        <taxon>Actinomycetota</taxon>
        <taxon>Actinomycetes</taxon>
        <taxon>Micromonosporales</taxon>
        <taxon>Micromonosporaceae</taxon>
        <taxon>Actinocatenispora</taxon>
    </lineage>
</organism>
<dbReference type="EMBL" id="BOPO01000009">
    <property type="protein sequence ID" value="GIL25782.1"/>
    <property type="molecule type" value="Genomic_DNA"/>
</dbReference>
<gene>
    <name evidence="2" type="ORF">NUM_10360</name>
</gene>
<protein>
    <submittedName>
        <fullName evidence="2">Uncharacterized protein</fullName>
    </submittedName>
</protein>
<feature type="region of interest" description="Disordered" evidence="1">
    <location>
        <begin position="151"/>
        <end position="175"/>
    </location>
</feature>
<proteinExistence type="predicted"/>
<comment type="caution">
    <text evidence="2">The sequence shown here is derived from an EMBL/GenBank/DDBJ whole genome shotgun (WGS) entry which is preliminary data.</text>
</comment>
<feature type="compositionally biased region" description="Low complexity" evidence="1">
    <location>
        <begin position="28"/>
        <end position="50"/>
    </location>
</feature>
<dbReference type="Proteomes" id="UP000614996">
    <property type="component" value="Unassembled WGS sequence"/>
</dbReference>
<keyword evidence="3" id="KW-1185">Reference proteome</keyword>
<evidence type="ECO:0000256" key="1">
    <source>
        <dbReference type="SAM" id="MobiDB-lite"/>
    </source>
</evidence>